<gene>
    <name evidence="1" type="ORF">NY40_0054</name>
</gene>
<name>A0A060PNP5_HELPX</name>
<dbReference type="AlphaFoldDB" id="A0A060PNP5"/>
<sequence length="78" mass="9586">MICLGVCEDQLLYRIFKKDEIHYIHKERKYFMKQNEFKKQLVPMNPDNQVNYKLTLNIKELEEITNLIKELERILELD</sequence>
<dbReference type="HOGENOM" id="CLU_174695_0_0_7"/>
<dbReference type="EMBL" id="AP014523">
    <property type="protein sequence ID" value="BAO97089.1"/>
    <property type="molecule type" value="Genomic_DNA"/>
</dbReference>
<keyword evidence="1" id="KW-0255">Endonuclease</keyword>
<evidence type="ECO:0000313" key="2">
    <source>
        <dbReference type="Proteomes" id="UP000031662"/>
    </source>
</evidence>
<protein>
    <submittedName>
        <fullName evidence="1">Type II restriction endonuclease</fullName>
    </submittedName>
</protein>
<proteinExistence type="predicted"/>
<evidence type="ECO:0000313" key="1">
    <source>
        <dbReference type="EMBL" id="BAO97089.1"/>
    </source>
</evidence>
<accession>A0A060PNP5</accession>
<dbReference type="GO" id="GO:0004519">
    <property type="term" value="F:endonuclease activity"/>
    <property type="evidence" value="ECO:0007669"/>
    <property type="project" value="UniProtKB-KW"/>
</dbReference>
<keyword evidence="1" id="KW-0378">Hydrolase</keyword>
<organism evidence="1 2">
    <name type="scientific">Helicobacter pylori NY40</name>
    <dbReference type="NCBI Taxonomy" id="1426844"/>
    <lineage>
        <taxon>Bacteria</taxon>
        <taxon>Pseudomonadati</taxon>
        <taxon>Campylobacterota</taxon>
        <taxon>Epsilonproteobacteria</taxon>
        <taxon>Campylobacterales</taxon>
        <taxon>Helicobacteraceae</taxon>
        <taxon>Helicobacter</taxon>
    </lineage>
</organism>
<reference evidence="1 2" key="1">
    <citation type="submission" date="2013-11" db="EMBL/GenBank/DDBJ databases">
        <title>Estimation of Helicobacter pylori bacteriophage ecology using H. pylori isolates.</title>
        <authorList>
            <person name="Uchiyama J."/>
            <person name="Takemura-Uchiyama I."/>
            <person name="Ujihara T."/>
            <person name="Matsuzaki S."/>
        </authorList>
    </citation>
    <scope>NUCLEOTIDE SEQUENCE [LARGE SCALE GENOMIC DNA]</scope>
    <source>
        <strain evidence="1 2">NY40</strain>
    </source>
</reference>
<dbReference type="Proteomes" id="UP000031662">
    <property type="component" value="Chromosome"/>
</dbReference>
<keyword evidence="1" id="KW-0540">Nuclease</keyword>